<dbReference type="EMBL" id="REGN01005313">
    <property type="protein sequence ID" value="RNA13853.1"/>
    <property type="molecule type" value="Genomic_DNA"/>
</dbReference>
<name>A0A3M7QRF0_BRAPC</name>
<proteinExistence type="predicted"/>
<keyword evidence="2" id="KW-1185">Reference proteome</keyword>
<dbReference type="Proteomes" id="UP000276133">
    <property type="component" value="Unassembled WGS sequence"/>
</dbReference>
<organism evidence="1 2">
    <name type="scientific">Brachionus plicatilis</name>
    <name type="common">Marine rotifer</name>
    <name type="synonym">Brachionus muelleri</name>
    <dbReference type="NCBI Taxonomy" id="10195"/>
    <lineage>
        <taxon>Eukaryota</taxon>
        <taxon>Metazoa</taxon>
        <taxon>Spiralia</taxon>
        <taxon>Gnathifera</taxon>
        <taxon>Rotifera</taxon>
        <taxon>Eurotatoria</taxon>
        <taxon>Monogononta</taxon>
        <taxon>Pseudotrocha</taxon>
        <taxon>Ploima</taxon>
        <taxon>Brachionidae</taxon>
        <taxon>Brachionus</taxon>
    </lineage>
</organism>
<dbReference type="OrthoDB" id="10009075at2759"/>
<evidence type="ECO:0000313" key="1">
    <source>
        <dbReference type="EMBL" id="RNA13853.1"/>
    </source>
</evidence>
<dbReference type="AlphaFoldDB" id="A0A3M7QRF0"/>
<evidence type="ECO:0000313" key="2">
    <source>
        <dbReference type="Proteomes" id="UP000276133"/>
    </source>
</evidence>
<gene>
    <name evidence="1" type="ORF">BpHYR1_026321</name>
</gene>
<sequence length="390" mass="44825">MATFSLPSFLVLEFTSMTGHHDIVHLMSRWCSSLLSELNSYPRYRIVSFGDATPPCLTPTSIKWLPKFSYQIAEIILNVLKISPNDDQSSIGLQIRDSIVTNLASNTFFLQNSDFKFEYFKNLYSLLVSTSMSIEKQHLAKLIFMLHLSKSDIDDRDEWSNLLQLFDSINFEELKEFEFADIIHGLFKQLKVNESITNLIEESVKEITAQNLLGFQLEEFLKNKLSLNLFNCEIVGLRGFAGIDSIYVNSVDLSSFFDKLSKPSIHRDTALGILKLEFIRIYIHEVTHVVVRKCLNDLNVSTPTIESKAKNINEAGVNSEEKLFGKRISWLSSVNYKFFNVKYCLEFLDDLLKGEKVEFDLDKSKCVENTNRIFSMAIDYEKPSFAQLEI</sequence>
<accession>A0A3M7QRF0</accession>
<reference evidence="1 2" key="1">
    <citation type="journal article" date="2018" name="Sci. Rep.">
        <title>Genomic signatures of local adaptation to the degree of environmental predictability in rotifers.</title>
        <authorList>
            <person name="Franch-Gras L."/>
            <person name="Hahn C."/>
            <person name="Garcia-Roger E.M."/>
            <person name="Carmona M.J."/>
            <person name="Serra M."/>
            <person name="Gomez A."/>
        </authorList>
    </citation>
    <scope>NUCLEOTIDE SEQUENCE [LARGE SCALE GENOMIC DNA]</scope>
    <source>
        <strain evidence="1">HYR1</strain>
    </source>
</reference>
<comment type="caution">
    <text evidence="1">The sequence shown here is derived from an EMBL/GenBank/DDBJ whole genome shotgun (WGS) entry which is preliminary data.</text>
</comment>
<protein>
    <submittedName>
        <fullName evidence="1">Uncharacterized protein</fullName>
    </submittedName>
</protein>